<evidence type="ECO:0000313" key="2">
    <source>
        <dbReference type="Proteomes" id="UP001152531"/>
    </source>
</evidence>
<comment type="caution">
    <text evidence="1">The sequence shown here is derived from an EMBL/GenBank/DDBJ whole genome shotgun (WGS) entry which is preliminary data.</text>
</comment>
<sequence length="419" mass="47216">MEDQIKYLINIIKGNDFHDVKPPNIYNNLKKMLGKPLVANVDYDSETLEKQSEVESMVNGIYQDILDSHRHINNHFEIEKHGEFVNRSLTIPLPGYYKGYDANHSWMLYWLTNANCLLGQQENELEMKDLIVEKIKTLIVDNGKGGISGGANQLGHLASSYAAILTLVLVEEFDLLKSISSNLYQWMMSLKQDDGSFIMHYNGEADTRSMYCALVIGSLLNLLNDDFTHGCLSWVQKCQTYEGGFAGVPGTEAHGGYTFCGVACFFLLNKSLDNLNIDKLIRWSVARQYQLEGGLSGRANKLVDACYGFWIGGVYAMIETFIKAPIFDRDSLKIYLLNCAQDSVKGGFKDKPNTRVDFYHTNYSLLGLSCSEYNFESGDLLAYDFKTNEINDDTNVSPINPVFGLPHGKAEACRKYFNN</sequence>
<evidence type="ECO:0000313" key="1">
    <source>
        <dbReference type="EMBL" id="CAH6723108.1"/>
    </source>
</evidence>
<keyword evidence="2" id="KW-1185">Reference proteome</keyword>
<organism evidence="1 2">
    <name type="scientific">[Candida] jaroonii</name>
    <dbReference type="NCBI Taxonomy" id="467808"/>
    <lineage>
        <taxon>Eukaryota</taxon>
        <taxon>Fungi</taxon>
        <taxon>Dikarya</taxon>
        <taxon>Ascomycota</taxon>
        <taxon>Saccharomycotina</taxon>
        <taxon>Pichiomycetes</taxon>
        <taxon>Debaryomycetaceae</taxon>
        <taxon>Yamadazyma</taxon>
    </lineage>
</organism>
<proteinExistence type="predicted"/>
<dbReference type="EMBL" id="CALSDN010000013">
    <property type="protein sequence ID" value="CAH6723108.1"/>
    <property type="molecule type" value="Genomic_DNA"/>
</dbReference>
<accession>A0ACA9YEL9</accession>
<gene>
    <name evidence="1" type="ORF">CLIB1444_13S00540</name>
</gene>
<reference evidence="1" key="1">
    <citation type="submission" date="2022-06" db="EMBL/GenBank/DDBJ databases">
        <authorList>
            <person name="Legras J.-L."/>
            <person name="Devillers H."/>
            <person name="Grondin C."/>
        </authorList>
    </citation>
    <scope>NUCLEOTIDE SEQUENCE</scope>
    <source>
        <strain evidence="1">CLIB 1444</strain>
    </source>
</reference>
<name>A0ACA9YEL9_9ASCO</name>
<protein>
    <submittedName>
        <fullName evidence="1">Protein farnesyltransferase subunit beta</fullName>
    </submittedName>
</protein>
<dbReference type="Proteomes" id="UP001152531">
    <property type="component" value="Unassembled WGS sequence"/>
</dbReference>